<feature type="compositionally biased region" description="Polar residues" evidence="4">
    <location>
        <begin position="1"/>
        <end position="18"/>
    </location>
</feature>
<dbReference type="Gene3D" id="1.20.1250.20">
    <property type="entry name" value="MFS general substrate transporter like domains"/>
    <property type="match status" value="1"/>
</dbReference>
<evidence type="ECO:0000259" key="6">
    <source>
        <dbReference type="PROSITE" id="PS50850"/>
    </source>
</evidence>
<feature type="transmembrane region" description="Helical" evidence="5">
    <location>
        <begin position="238"/>
        <end position="258"/>
    </location>
</feature>
<dbReference type="EMBL" id="QMIF01000006">
    <property type="protein sequence ID" value="TVM33622.1"/>
    <property type="molecule type" value="Genomic_DNA"/>
</dbReference>
<evidence type="ECO:0000313" key="9">
    <source>
        <dbReference type="Proteomes" id="UP000434052"/>
    </source>
</evidence>
<feature type="transmembrane region" description="Helical" evidence="5">
    <location>
        <begin position="155"/>
        <end position="175"/>
    </location>
</feature>
<keyword evidence="10" id="KW-1185">Reference proteome</keyword>
<feature type="transmembrane region" description="Helical" evidence="5">
    <location>
        <begin position="181"/>
        <end position="201"/>
    </location>
</feature>
<proteinExistence type="predicted"/>
<feature type="transmembrane region" description="Helical" evidence="5">
    <location>
        <begin position="386"/>
        <end position="405"/>
    </location>
</feature>
<dbReference type="Proteomes" id="UP000503251">
    <property type="component" value="Chromosome"/>
</dbReference>
<dbReference type="RefSeq" id="WP_144305287.1">
    <property type="nucleotide sequence ID" value="NZ_CP039543.1"/>
</dbReference>
<evidence type="ECO:0000313" key="8">
    <source>
        <dbReference type="EMBL" id="TVM33622.1"/>
    </source>
</evidence>
<feature type="transmembrane region" description="Helical" evidence="5">
    <location>
        <begin position="30"/>
        <end position="50"/>
    </location>
</feature>
<dbReference type="AlphaFoldDB" id="A0A6P1ZFN3"/>
<dbReference type="EMBL" id="CP039543">
    <property type="protein sequence ID" value="QJT09394.1"/>
    <property type="molecule type" value="Genomic_DNA"/>
</dbReference>
<feature type="domain" description="Major facilitator superfamily (MFS) profile" evidence="6">
    <location>
        <begin position="30"/>
        <end position="409"/>
    </location>
</feature>
<feature type="transmembrane region" description="Helical" evidence="5">
    <location>
        <begin position="321"/>
        <end position="339"/>
    </location>
</feature>
<evidence type="ECO:0000256" key="2">
    <source>
        <dbReference type="ARBA" id="ARBA00022989"/>
    </source>
</evidence>
<reference evidence="7 10" key="2">
    <citation type="submission" date="2019-04" db="EMBL/GenBank/DDBJ databases">
        <title>Isolation and culture of sulfate reducing bacteria from the cold seep of the South China Sea.</title>
        <authorList>
            <person name="Sun C."/>
            <person name="Liu R."/>
        </authorList>
    </citation>
    <scope>NUCLEOTIDE SEQUENCE [LARGE SCALE GENOMIC DNA]</scope>
    <source>
        <strain evidence="7 10">CS1</strain>
    </source>
</reference>
<feature type="transmembrane region" description="Helical" evidence="5">
    <location>
        <begin position="360"/>
        <end position="380"/>
    </location>
</feature>
<feature type="transmembrane region" description="Helical" evidence="5">
    <location>
        <begin position="264"/>
        <end position="286"/>
    </location>
</feature>
<keyword evidence="2 5" id="KW-1133">Transmembrane helix</keyword>
<dbReference type="PANTHER" id="PTHR42910:SF1">
    <property type="entry name" value="MAJOR FACILITATOR SUPERFAMILY (MFS) PROFILE DOMAIN-CONTAINING PROTEIN"/>
    <property type="match status" value="1"/>
</dbReference>
<reference evidence="8 9" key="1">
    <citation type="submission" date="2018-06" db="EMBL/GenBank/DDBJ databases">
        <title>Complete genome of Desulfovibrio marinus P48SEP.</title>
        <authorList>
            <person name="Crispim J.S."/>
            <person name="Vidigal P.M.P."/>
            <person name="Silva L.C.F."/>
            <person name="Araujo L.C."/>
            <person name="Laguardia C.N."/>
            <person name="Dias R.S."/>
            <person name="Sousa M.P."/>
            <person name="Paula S.O."/>
            <person name="Silva C."/>
        </authorList>
    </citation>
    <scope>NUCLEOTIDE SEQUENCE [LARGE SCALE GENOMIC DNA]</scope>
    <source>
        <strain evidence="8 9">P48SEP</strain>
    </source>
</reference>
<dbReference type="Pfam" id="PF07690">
    <property type="entry name" value="MFS_1"/>
    <property type="match status" value="1"/>
</dbReference>
<dbReference type="InterPro" id="IPR011701">
    <property type="entry name" value="MFS"/>
</dbReference>
<feature type="region of interest" description="Disordered" evidence="4">
    <location>
        <begin position="1"/>
        <end position="24"/>
    </location>
</feature>
<organism evidence="8 9">
    <name type="scientific">Oceanidesulfovibrio marinus</name>
    <dbReference type="NCBI Taxonomy" id="370038"/>
    <lineage>
        <taxon>Bacteria</taxon>
        <taxon>Pseudomonadati</taxon>
        <taxon>Thermodesulfobacteriota</taxon>
        <taxon>Desulfovibrionia</taxon>
        <taxon>Desulfovibrionales</taxon>
        <taxon>Desulfovibrionaceae</taxon>
        <taxon>Oceanidesulfovibrio</taxon>
    </lineage>
</organism>
<sequence length="411" mass="42997">MTDQQEQIDTAGPSQEQGTEAAPADKGPSAALVVVFAIAIGSLVANLYIAQPIISSIAPALGITPDMAGLVVSVTQVGYGLGLFLLVSLADLVENRALVFITLGGAVAGLFVAATATSAPLFFAASFLVGISSTGAQVLLPYIVQLAPMERRGRVVGNVMAGLLSGVMLARPASLFVAGAFGWRAVFWGSGGLMLVVGLVLTRAMPRYMPQGGVSYGRILLTMLRLVRDNASLRRRSVYQGLLFCAFNIFWTTVPILLGEQFGMGEYGIGLFALAGAGGALAAPMAGRLADKGYSRSATFWSLLLLGLAFLGMGWAGAARIMLVMVLLTVLLDAAVQTNQIVSQRIIFSVPAEIRGRANAIYMTMFFAGGALGSVLGTIFYHHYGWAGVTWAGCGISALTLLLFATERRSG</sequence>
<gene>
    <name evidence="8" type="ORF">DQK91_10330</name>
    <name evidence="7" type="ORF">E8L03_10770</name>
</gene>
<accession>A0A6P1ZFN3</accession>
<evidence type="ECO:0000313" key="10">
    <source>
        <dbReference type="Proteomes" id="UP000503251"/>
    </source>
</evidence>
<dbReference type="OrthoDB" id="9815356at2"/>
<evidence type="ECO:0000256" key="5">
    <source>
        <dbReference type="SAM" id="Phobius"/>
    </source>
</evidence>
<protein>
    <submittedName>
        <fullName evidence="8">MFS transporter</fullName>
    </submittedName>
</protein>
<evidence type="ECO:0000256" key="3">
    <source>
        <dbReference type="ARBA" id="ARBA00023136"/>
    </source>
</evidence>
<evidence type="ECO:0000256" key="4">
    <source>
        <dbReference type="SAM" id="MobiDB-lite"/>
    </source>
</evidence>
<keyword evidence="1 5" id="KW-0812">Transmembrane</keyword>
<dbReference type="PROSITE" id="PS50850">
    <property type="entry name" value="MFS"/>
    <property type="match status" value="1"/>
</dbReference>
<dbReference type="PANTHER" id="PTHR42910">
    <property type="entry name" value="TRANSPORTER SCO4007-RELATED"/>
    <property type="match status" value="1"/>
</dbReference>
<dbReference type="InterPro" id="IPR036259">
    <property type="entry name" value="MFS_trans_sf"/>
</dbReference>
<feature type="transmembrane region" description="Helical" evidence="5">
    <location>
        <begin position="298"/>
        <end position="315"/>
    </location>
</feature>
<feature type="transmembrane region" description="Helical" evidence="5">
    <location>
        <begin position="97"/>
        <end position="116"/>
    </location>
</feature>
<feature type="transmembrane region" description="Helical" evidence="5">
    <location>
        <begin position="122"/>
        <end position="143"/>
    </location>
</feature>
<dbReference type="InterPro" id="IPR020846">
    <property type="entry name" value="MFS_dom"/>
</dbReference>
<feature type="transmembrane region" description="Helical" evidence="5">
    <location>
        <begin position="70"/>
        <end position="90"/>
    </location>
</feature>
<keyword evidence="3 5" id="KW-0472">Membrane</keyword>
<evidence type="ECO:0000313" key="7">
    <source>
        <dbReference type="EMBL" id="QJT09394.1"/>
    </source>
</evidence>
<dbReference type="GO" id="GO:0022857">
    <property type="term" value="F:transmembrane transporter activity"/>
    <property type="evidence" value="ECO:0007669"/>
    <property type="project" value="InterPro"/>
</dbReference>
<dbReference type="Proteomes" id="UP000434052">
    <property type="component" value="Unassembled WGS sequence"/>
</dbReference>
<dbReference type="CDD" id="cd17324">
    <property type="entry name" value="MFS_NepI_like"/>
    <property type="match status" value="1"/>
</dbReference>
<name>A0A6P1ZFN3_9BACT</name>
<dbReference type="SUPFAM" id="SSF103473">
    <property type="entry name" value="MFS general substrate transporter"/>
    <property type="match status" value="1"/>
</dbReference>
<evidence type="ECO:0000256" key="1">
    <source>
        <dbReference type="ARBA" id="ARBA00022692"/>
    </source>
</evidence>